<dbReference type="PANTHER" id="PTHR10687">
    <property type="entry name" value="SECRETORY CARRIER-ASSOCIATED MEMBRANE PROTEIN SCAMP"/>
    <property type="match status" value="1"/>
</dbReference>
<comment type="subcellular location">
    <subcellularLocation>
        <location evidence="1 5">Membrane</location>
        <topology evidence="1 5">Multi-pass membrane protein</topology>
    </subcellularLocation>
</comment>
<dbReference type="RefSeq" id="XP_014665597.1">
    <property type="nucleotide sequence ID" value="XM_014810111.1"/>
</dbReference>
<keyword evidence="3 5" id="KW-1133">Transmembrane helix</keyword>
<evidence type="ECO:0000256" key="3">
    <source>
        <dbReference type="ARBA" id="ARBA00022989"/>
    </source>
</evidence>
<proteinExistence type="inferred from homology"/>
<evidence type="ECO:0000313" key="8">
    <source>
        <dbReference type="RefSeq" id="XP_014665597.1"/>
    </source>
</evidence>
<feature type="compositionally biased region" description="Pro residues" evidence="6">
    <location>
        <begin position="1"/>
        <end position="21"/>
    </location>
</feature>
<comment type="similarity">
    <text evidence="5">Belongs to the SCAMP family.</text>
</comment>
<organism evidence="7 8">
    <name type="scientific">Priapulus caudatus</name>
    <name type="common">Priapulid worm</name>
    <dbReference type="NCBI Taxonomy" id="37621"/>
    <lineage>
        <taxon>Eukaryota</taxon>
        <taxon>Metazoa</taxon>
        <taxon>Ecdysozoa</taxon>
        <taxon>Scalidophora</taxon>
        <taxon>Priapulida</taxon>
        <taxon>Priapulimorpha</taxon>
        <taxon>Priapulimorphida</taxon>
        <taxon>Priapulidae</taxon>
        <taxon>Priapulus</taxon>
    </lineage>
</organism>
<dbReference type="PANTHER" id="PTHR10687:SF2">
    <property type="entry name" value="SECRETORY CARRIER-ASSOCIATED MEMBRANE PROTEIN"/>
    <property type="match status" value="1"/>
</dbReference>
<feature type="transmembrane region" description="Helical" evidence="5">
    <location>
        <begin position="103"/>
        <end position="124"/>
    </location>
</feature>
<evidence type="ECO:0000256" key="2">
    <source>
        <dbReference type="ARBA" id="ARBA00022692"/>
    </source>
</evidence>
<dbReference type="InterPro" id="IPR007273">
    <property type="entry name" value="SCAMP"/>
</dbReference>
<evidence type="ECO:0000256" key="1">
    <source>
        <dbReference type="ARBA" id="ARBA00004141"/>
    </source>
</evidence>
<keyword evidence="4 5" id="KW-0472">Membrane</keyword>
<accession>A0ABM1E076</accession>
<protein>
    <recommendedName>
        <fullName evidence="5">Secretory carrier-associated membrane protein</fullName>
        <shortName evidence="5">Secretory carrier membrane protein</shortName>
    </recommendedName>
</protein>
<dbReference type="GeneID" id="106807679"/>
<evidence type="ECO:0000256" key="4">
    <source>
        <dbReference type="ARBA" id="ARBA00023136"/>
    </source>
</evidence>
<name>A0ABM1E076_PRICU</name>
<reference evidence="8" key="1">
    <citation type="submission" date="2025-08" db="UniProtKB">
        <authorList>
            <consortium name="RefSeq"/>
        </authorList>
    </citation>
    <scope>IDENTIFICATION</scope>
</reference>
<feature type="transmembrane region" description="Helical" evidence="5">
    <location>
        <begin position="179"/>
        <end position="204"/>
    </location>
</feature>
<evidence type="ECO:0000313" key="7">
    <source>
        <dbReference type="Proteomes" id="UP000695022"/>
    </source>
</evidence>
<feature type="transmembrane region" description="Helical" evidence="5">
    <location>
        <begin position="78"/>
        <end position="97"/>
    </location>
</feature>
<gene>
    <name evidence="8" type="primary">LOC106807679</name>
</gene>
<evidence type="ECO:0000256" key="5">
    <source>
        <dbReference type="RuleBase" id="RU363122"/>
    </source>
</evidence>
<sequence length="260" mass="28471">MQPQEPPPQQPPPQQPPPAAPSQPAIVPTSYSQPPPPYSQSGAQHADTADFQRRQEELEQKEAEIRRREDEINRQQNASLYAGTMFLNVLGAMAYLFTGGSAATFGLSILFFCLFTPCSFVCWYRPVYKAFRSDSSINFFMFFFIFFFQFVISVIQALGFDNFGTCGWINSLTHTNKNIGAAAFMLIISFLFSLEAAGMIIFLIKVHRLYRGTGASWAKAQQEFATGVMTNPGVQTGMSSAARGAFTGATGSGGGGGSRF</sequence>
<keyword evidence="5" id="KW-0813">Transport</keyword>
<evidence type="ECO:0000256" key="6">
    <source>
        <dbReference type="SAM" id="MobiDB-lite"/>
    </source>
</evidence>
<feature type="transmembrane region" description="Helical" evidence="5">
    <location>
        <begin position="136"/>
        <end position="159"/>
    </location>
</feature>
<feature type="region of interest" description="Disordered" evidence="6">
    <location>
        <begin position="1"/>
        <end position="52"/>
    </location>
</feature>
<keyword evidence="7" id="KW-1185">Reference proteome</keyword>
<dbReference type="Proteomes" id="UP000695022">
    <property type="component" value="Unplaced"/>
</dbReference>
<keyword evidence="2 5" id="KW-0812">Transmembrane</keyword>
<dbReference type="Pfam" id="PF04144">
    <property type="entry name" value="SCAMP"/>
    <property type="match status" value="1"/>
</dbReference>